<evidence type="ECO:0000259" key="1">
    <source>
        <dbReference type="Pfam" id="PF01844"/>
    </source>
</evidence>
<accession>A0A2H0VC82</accession>
<dbReference type="Gene3D" id="1.10.30.50">
    <property type="match status" value="1"/>
</dbReference>
<dbReference type="InterPro" id="IPR003615">
    <property type="entry name" value="HNH_nuc"/>
</dbReference>
<feature type="domain" description="HNH" evidence="1">
    <location>
        <begin position="27"/>
        <end position="61"/>
    </location>
</feature>
<name>A0A2H0VC82_9BACT</name>
<gene>
    <name evidence="2" type="ORF">COT91_05085</name>
</gene>
<dbReference type="GO" id="GO:0004519">
    <property type="term" value="F:endonuclease activity"/>
    <property type="evidence" value="ECO:0007669"/>
    <property type="project" value="InterPro"/>
</dbReference>
<dbReference type="CDD" id="cd00085">
    <property type="entry name" value="HNHc"/>
    <property type="match status" value="1"/>
</dbReference>
<dbReference type="Proteomes" id="UP000230557">
    <property type="component" value="Unassembled WGS sequence"/>
</dbReference>
<organism evidence="2 3">
    <name type="scientific">Candidatus Doudnabacteria bacterium CG10_big_fil_rev_8_21_14_0_10_41_10</name>
    <dbReference type="NCBI Taxonomy" id="1974551"/>
    <lineage>
        <taxon>Bacteria</taxon>
        <taxon>Candidatus Doudnaibacteriota</taxon>
    </lineage>
</organism>
<sequence length="66" mass="7927">MDNLDKIRKTIQKSQRFTVFRRDKYLCGYCEDPKRKKPSSLSVDYIIPVRYGGFHGLENWVADWRT</sequence>
<dbReference type="InterPro" id="IPR002711">
    <property type="entry name" value="HNH"/>
</dbReference>
<dbReference type="GO" id="GO:0003676">
    <property type="term" value="F:nucleic acid binding"/>
    <property type="evidence" value="ECO:0007669"/>
    <property type="project" value="InterPro"/>
</dbReference>
<proteinExistence type="predicted"/>
<comment type="caution">
    <text evidence="2">The sequence shown here is derived from an EMBL/GenBank/DDBJ whole genome shotgun (WGS) entry which is preliminary data.</text>
</comment>
<dbReference type="Pfam" id="PF01844">
    <property type="entry name" value="HNH"/>
    <property type="match status" value="1"/>
</dbReference>
<evidence type="ECO:0000313" key="3">
    <source>
        <dbReference type="Proteomes" id="UP000230557"/>
    </source>
</evidence>
<dbReference type="AlphaFoldDB" id="A0A2H0VC82"/>
<dbReference type="EMBL" id="PFAJ01000065">
    <property type="protein sequence ID" value="PIR96727.1"/>
    <property type="molecule type" value="Genomic_DNA"/>
</dbReference>
<reference evidence="3" key="1">
    <citation type="submission" date="2017-09" db="EMBL/GenBank/DDBJ databases">
        <title>Depth-based differentiation of microbial function through sediment-hosted aquifers and enrichment of novel symbionts in the deep terrestrial subsurface.</title>
        <authorList>
            <person name="Probst A.J."/>
            <person name="Ladd B."/>
            <person name="Jarett J.K."/>
            <person name="Geller-Mcgrath D.E."/>
            <person name="Sieber C.M.K."/>
            <person name="Emerson J.B."/>
            <person name="Anantharaman K."/>
            <person name="Thomas B.C."/>
            <person name="Malmstrom R."/>
            <person name="Stieglmeier M."/>
            <person name="Klingl A."/>
            <person name="Woyke T."/>
            <person name="Ryan C.M."/>
            <person name="Banfield J.F."/>
        </authorList>
    </citation>
    <scope>NUCLEOTIDE SEQUENCE [LARGE SCALE GENOMIC DNA]</scope>
</reference>
<dbReference type="GO" id="GO:0008270">
    <property type="term" value="F:zinc ion binding"/>
    <property type="evidence" value="ECO:0007669"/>
    <property type="project" value="InterPro"/>
</dbReference>
<protein>
    <recommendedName>
        <fullName evidence="1">HNH domain-containing protein</fullName>
    </recommendedName>
</protein>
<evidence type="ECO:0000313" key="2">
    <source>
        <dbReference type="EMBL" id="PIR96727.1"/>
    </source>
</evidence>